<dbReference type="OrthoDB" id="6248330at2759"/>
<organism evidence="7 8">
    <name type="scientific">Paragonimus skrjabini miyazakii</name>
    <dbReference type="NCBI Taxonomy" id="59628"/>
    <lineage>
        <taxon>Eukaryota</taxon>
        <taxon>Metazoa</taxon>
        <taxon>Spiralia</taxon>
        <taxon>Lophotrochozoa</taxon>
        <taxon>Platyhelminthes</taxon>
        <taxon>Trematoda</taxon>
        <taxon>Digenea</taxon>
        <taxon>Plagiorchiida</taxon>
        <taxon>Troglotremata</taxon>
        <taxon>Troglotrematidae</taxon>
        <taxon>Paragonimus</taxon>
    </lineage>
</organism>
<feature type="compositionally biased region" description="Polar residues" evidence="3">
    <location>
        <begin position="1142"/>
        <end position="1162"/>
    </location>
</feature>
<dbReference type="GO" id="GO:0005096">
    <property type="term" value="F:GTPase activator activity"/>
    <property type="evidence" value="ECO:0007669"/>
    <property type="project" value="UniProtKB-KW"/>
</dbReference>
<feature type="chain" id="PRO_5035777404" description="Small G protein signaling modulator 1" evidence="4">
    <location>
        <begin position="20"/>
        <end position="1329"/>
    </location>
</feature>
<evidence type="ECO:0000256" key="3">
    <source>
        <dbReference type="SAM" id="MobiDB-lite"/>
    </source>
</evidence>
<dbReference type="PROSITE" id="PS50826">
    <property type="entry name" value="RUN"/>
    <property type="match status" value="1"/>
</dbReference>
<dbReference type="InterPro" id="IPR021935">
    <property type="entry name" value="SGSM1/2_RBD"/>
</dbReference>
<evidence type="ECO:0000259" key="6">
    <source>
        <dbReference type="PROSITE" id="PS50826"/>
    </source>
</evidence>
<dbReference type="InterPro" id="IPR000195">
    <property type="entry name" value="Rab-GAP-TBC_dom"/>
</dbReference>
<evidence type="ECO:0000313" key="8">
    <source>
        <dbReference type="Proteomes" id="UP000822476"/>
    </source>
</evidence>
<keyword evidence="8" id="KW-1185">Reference proteome</keyword>
<dbReference type="EMBL" id="JTDE01001397">
    <property type="protein sequence ID" value="KAF7259045.1"/>
    <property type="molecule type" value="Genomic_DNA"/>
</dbReference>
<dbReference type="SMART" id="SM00593">
    <property type="entry name" value="RUN"/>
    <property type="match status" value="1"/>
</dbReference>
<feature type="domain" description="RUN" evidence="6">
    <location>
        <begin position="4"/>
        <end position="222"/>
    </location>
</feature>
<evidence type="ECO:0000256" key="2">
    <source>
        <dbReference type="ARBA" id="ARBA00034124"/>
    </source>
</evidence>
<protein>
    <recommendedName>
        <fullName evidence="9">Small G protein signaling modulator 1</fullName>
    </recommendedName>
</protein>
<reference evidence="7" key="1">
    <citation type="submission" date="2019-07" db="EMBL/GenBank/DDBJ databases">
        <title>Annotation for the trematode Paragonimus miyazaki's.</title>
        <authorList>
            <person name="Choi Y.-J."/>
        </authorList>
    </citation>
    <scope>NUCLEOTIDE SEQUENCE</scope>
    <source>
        <strain evidence="7">Japan</strain>
    </source>
</reference>
<evidence type="ECO:0008006" key="9">
    <source>
        <dbReference type="Google" id="ProtNLM"/>
    </source>
</evidence>
<evidence type="ECO:0000256" key="1">
    <source>
        <dbReference type="ARBA" id="ARBA00022468"/>
    </source>
</evidence>
<feature type="region of interest" description="Disordered" evidence="3">
    <location>
        <begin position="1142"/>
        <end position="1165"/>
    </location>
</feature>
<keyword evidence="4" id="KW-0732">Signal</keyword>
<dbReference type="PROSITE" id="PS50086">
    <property type="entry name" value="TBC_RABGAP"/>
    <property type="match status" value="1"/>
</dbReference>
<evidence type="ECO:0000313" key="7">
    <source>
        <dbReference type="EMBL" id="KAF7259045.1"/>
    </source>
</evidence>
<accession>A0A8S9YVF3</accession>
<dbReference type="SMART" id="SM00164">
    <property type="entry name" value="TBC"/>
    <property type="match status" value="1"/>
</dbReference>
<feature type="signal peptide" evidence="4">
    <location>
        <begin position="1"/>
        <end position="19"/>
    </location>
</feature>
<dbReference type="Pfam" id="PF12068">
    <property type="entry name" value="PH_RBD"/>
    <property type="match status" value="1"/>
</dbReference>
<dbReference type="InterPro" id="IPR035969">
    <property type="entry name" value="Rab-GAP_TBC_sf"/>
</dbReference>
<feature type="compositionally biased region" description="Basic and acidic residues" evidence="3">
    <location>
        <begin position="293"/>
        <end position="306"/>
    </location>
</feature>
<dbReference type="Gene3D" id="2.30.29.230">
    <property type="match status" value="1"/>
</dbReference>
<dbReference type="GO" id="GO:0031410">
    <property type="term" value="C:cytoplasmic vesicle"/>
    <property type="evidence" value="ECO:0007669"/>
    <property type="project" value="UniProtKB-ARBA"/>
</dbReference>
<proteinExistence type="inferred from homology"/>
<dbReference type="InterPro" id="IPR004012">
    <property type="entry name" value="Run_dom"/>
</dbReference>
<dbReference type="Pfam" id="PF00566">
    <property type="entry name" value="RabGAP-TBC"/>
    <property type="match status" value="2"/>
</dbReference>
<feature type="region of interest" description="Disordered" evidence="3">
    <location>
        <begin position="293"/>
        <end position="319"/>
    </location>
</feature>
<sequence>MSTRKYFLLHFFLTASVEAVVKFGLRQHAFTIFDENSTLALCRRIAKLCPAAQQTLDRMDFHQHAMIWQSGTKLSAPQVALRDPLALVRQKLAINGATNGNSPSSFASSATSGTWRNSLPLRVRNGNVMSKKLNVYRNGVGDTPYMKFTPNTTNVDPRLRNFWIRVALLEKVLDKILLFLTKNASRYYEKHAILADPCDGLLLADLLRGPCAIDYSRTRTTDHLYTDPPVSELIQRHGISGSLMSRELSYVPPSCQSWQVANRNLRAASIPNLSVNKENGSDLDVMETESHDGRLHVFEDSPRRSTPEPSQDLSRTSSVLSLSQATEVSSTASQILETERAGFSVSESLRVSRRNLASAAREHVESMHQSIRSMLVYGKNNIRVQTKDNDSPLPGYLSIHDHGKDLGIFVSWTPNWAMASDASTPSLSESWSRNCESTQRQPRLDNRCMQPNSALLNGYREAYWGYAIRIKVIDLVYIHCHESAEHSSAVFITKEGISLTPLLFSAKSHLDTFLHCLEQAIRKHHGHLEPPPVTDTVDESYSECEDQPVSNLFGKSPSRTLRLPSFFMSNSEYPNTEVNRNPFGFWSFTGDSNYSKLSEPKTPQAPVNPDQMINLHITGVHESSLSSQSSPEEVNVPTLKDTSRISRTFRIVFSNPKHKKIEDKLMERDVSERSMSVCPQDDEDFFDQPDIPADSIEVLCETIRRQIKLVTFRKWFSHGHRMRILRCRLTNIVAPDLLTIDHPSNATEGVTTVLWNRLRSDPDPNFTFDELCRHVYFGNCDPSIRKQVWPYLLGVYPWDSSETELSRLEMLNKQFYTTSLQQWQACEAYLKKVDDQTENRSTCCQHSPSGSASSLIEVGTFEPSSLPSTELSAHDDDVRRVCEPSSHSIMNTCDGVESMDGEICGLDSAPSAPLTPVAHTSANPGRRASSSIRFEFSATLSGHDPKSDIVSVVVSPPPTSNNPNSDSGHPVTEPLYEKYSAETLDALSLNLYRIDKDVSRCDRNHSFFANTKRNMDASADIQSIPPPDQSELNANLQKLRNIICTWVWLHLDSGYVQGMCDLLAPLLIILEDEALAFACFCSLMEWMLPNFPLSKSRKSSTRVSNPVTSDPLPVTESQSHRSSAPADRPTLLALSRRYSETCSEPTSNVSSPQPTSIHTTDGLNEKEPQQDFTRHPFTTFVPSVASPYGTSVVSQKMSHMDLRFANLKSLIELFDTKLHKYLCKKSIDTHFYFCYRWLLLDFKRELKYDEVYSVWEIIWASRRIVCYDLGIFFAMAMLQYYRDIIIYYDMDLTEIIRFYNELTEQHDVRTLLELARSLVFQMQKLMIDR</sequence>
<dbReference type="Proteomes" id="UP000822476">
    <property type="component" value="Unassembled WGS sequence"/>
</dbReference>
<dbReference type="SUPFAM" id="SSF140741">
    <property type="entry name" value="RUN domain-like"/>
    <property type="match status" value="1"/>
</dbReference>
<evidence type="ECO:0000256" key="4">
    <source>
        <dbReference type="SAM" id="SignalP"/>
    </source>
</evidence>
<dbReference type="Gene3D" id="1.10.472.80">
    <property type="entry name" value="Ypt/Rab-GAP domain of gyp1p, domain 3"/>
    <property type="match status" value="1"/>
</dbReference>
<comment type="similarity">
    <text evidence="2">Belongs to the RUTBC family.</text>
</comment>
<dbReference type="PANTHER" id="PTHR22957:SF502">
    <property type="entry name" value="SMALL G PROTEIN SIGNALING MODULATOR 2-RELATED"/>
    <property type="match status" value="1"/>
</dbReference>
<dbReference type="Gene3D" id="1.10.8.270">
    <property type="entry name" value="putative rabgap domain of human tbc1 domain family member 14 like domains"/>
    <property type="match status" value="1"/>
</dbReference>
<keyword evidence="1" id="KW-0343">GTPase activation</keyword>
<dbReference type="Pfam" id="PF02759">
    <property type="entry name" value="RUN"/>
    <property type="match status" value="1"/>
</dbReference>
<feature type="region of interest" description="Disordered" evidence="3">
    <location>
        <begin position="1095"/>
        <end position="1127"/>
    </location>
</feature>
<feature type="compositionally biased region" description="Polar residues" evidence="3">
    <location>
        <begin position="307"/>
        <end position="319"/>
    </location>
</feature>
<dbReference type="InterPro" id="IPR037213">
    <property type="entry name" value="Run_dom_sf"/>
</dbReference>
<evidence type="ECO:0000259" key="5">
    <source>
        <dbReference type="PROSITE" id="PS50086"/>
    </source>
</evidence>
<name>A0A8S9YVF3_9TREM</name>
<dbReference type="Gene3D" id="1.20.58.900">
    <property type="match status" value="1"/>
</dbReference>
<dbReference type="PANTHER" id="PTHR22957">
    <property type="entry name" value="TBC1 DOMAIN FAMILY MEMBER GTPASE-ACTIVATING PROTEIN"/>
    <property type="match status" value="1"/>
</dbReference>
<gene>
    <name evidence="7" type="ORF">EG68_03978</name>
</gene>
<dbReference type="SUPFAM" id="SSF47923">
    <property type="entry name" value="Ypt/Rab-GAP domain of gyp1p"/>
    <property type="match status" value="2"/>
</dbReference>
<comment type="caution">
    <text evidence="7">The sequence shown here is derived from an EMBL/GenBank/DDBJ whole genome shotgun (WGS) entry which is preliminary data.</text>
</comment>
<feature type="domain" description="Rab-GAP TBC" evidence="5">
    <location>
        <begin position="779"/>
        <end position="1262"/>
    </location>
</feature>